<protein>
    <recommendedName>
        <fullName evidence="4">Protein brambleberry</fullName>
    </recommendedName>
</protein>
<keyword evidence="1" id="KW-1133">Transmembrane helix</keyword>
<proteinExistence type="predicted"/>
<gene>
    <name evidence="2" type="ORF">NEMVEDRAFT_v1g32231</name>
</gene>
<dbReference type="OMA" id="DHSMSEF"/>
<dbReference type="Proteomes" id="UP000001593">
    <property type="component" value="Unassembled WGS sequence"/>
</dbReference>
<evidence type="ECO:0008006" key="4">
    <source>
        <dbReference type="Google" id="ProtNLM"/>
    </source>
</evidence>
<feature type="non-terminal residue" evidence="2">
    <location>
        <position position="1"/>
    </location>
</feature>
<keyword evidence="3" id="KW-1185">Reference proteome</keyword>
<dbReference type="PANTHER" id="PTHR33538">
    <property type="entry name" value="PROTEIN GAMETE EXPRESSED 1"/>
    <property type="match status" value="1"/>
</dbReference>
<accession>A7RTV1</accession>
<keyword evidence="1" id="KW-0812">Transmembrane</keyword>
<evidence type="ECO:0000313" key="2">
    <source>
        <dbReference type="EMBL" id="EDO45150.1"/>
    </source>
</evidence>
<reference evidence="2 3" key="1">
    <citation type="journal article" date="2007" name="Science">
        <title>Sea anemone genome reveals ancestral eumetazoan gene repertoire and genomic organization.</title>
        <authorList>
            <person name="Putnam N.H."/>
            <person name="Srivastava M."/>
            <person name="Hellsten U."/>
            <person name="Dirks B."/>
            <person name="Chapman J."/>
            <person name="Salamov A."/>
            <person name="Terry A."/>
            <person name="Shapiro H."/>
            <person name="Lindquist E."/>
            <person name="Kapitonov V.V."/>
            <person name="Jurka J."/>
            <person name="Genikhovich G."/>
            <person name="Grigoriev I.V."/>
            <person name="Lucas S.M."/>
            <person name="Steele R.E."/>
            <person name="Finnerty J.R."/>
            <person name="Technau U."/>
            <person name="Martindale M.Q."/>
            <person name="Rokhsar D.S."/>
        </authorList>
    </citation>
    <scope>NUCLEOTIDE SEQUENCE [LARGE SCALE GENOMIC DNA]</scope>
    <source>
        <strain evidence="3">CH2 X CH6</strain>
    </source>
</reference>
<name>A7RTV1_NEMVE</name>
<keyword evidence="1" id="KW-0472">Membrane</keyword>
<dbReference type="EMBL" id="DS469538">
    <property type="protein sequence ID" value="EDO45150.1"/>
    <property type="molecule type" value="Genomic_DNA"/>
</dbReference>
<sequence>FEMTAAEERFLEESRKYMKDLSTLDSCHQITINRIKKSCGDINEEELGKLGVQLFNCQSLSEKRKTYPCTDAMTLAECTADMDLTTWNSYHIISNRARSICYATRQQQFRLKTEFTVNQLASQAVEQLRLMENLKSDQSKLAHLAAHTVQRVTAGQDRLIGQQRKLSSAYQFTQRSIASSVRSNIHALGQEKALIEEGRQQLTDMTQKLAEKLEHATSEMYKHEEGRKQSHDQILQDLGDVRNKAQDVWSKIDDSTAQMLSYHQESADHYTETLQNLKKMNTTISYLLEAIDSMQTRLDDRITWLAEQFGGTGDKLSTLVTFVLHGGYFLVATFSIVFLKAPMFTRLLLLIVVPINAWCEIKLRSSLSFASLTILMTAVLIG</sequence>
<dbReference type="KEGG" id="nve:5517129"/>
<dbReference type="PANTHER" id="PTHR33538:SF1">
    <property type="entry name" value="PROTEIN BRAMBLEBERRY"/>
    <property type="match status" value="1"/>
</dbReference>
<dbReference type="OrthoDB" id="5978806at2759"/>
<organism evidence="2 3">
    <name type="scientific">Nematostella vectensis</name>
    <name type="common">Starlet sea anemone</name>
    <dbReference type="NCBI Taxonomy" id="45351"/>
    <lineage>
        <taxon>Eukaryota</taxon>
        <taxon>Metazoa</taxon>
        <taxon>Cnidaria</taxon>
        <taxon>Anthozoa</taxon>
        <taxon>Hexacorallia</taxon>
        <taxon>Actiniaria</taxon>
        <taxon>Edwardsiidae</taxon>
        <taxon>Nematostella</taxon>
    </lineage>
</organism>
<feature type="non-terminal residue" evidence="2">
    <location>
        <position position="382"/>
    </location>
</feature>
<dbReference type="AlphaFoldDB" id="A7RTV1"/>
<dbReference type="PhylomeDB" id="A7RTV1"/>
<dbReference type="STRING" id="45351.A7RTV1"/>
<dbReference type="InterPro" id="IPR040346">
    <property type="entry name" value="GEX1/Brambleberry"/>
</dbReference>
<evidence type="ECO:0000313" key="3">
    <source>
        <dbReference type="Proteomes" id="UP000001593"/>
    </source>
</evidence>
<dbReference type="eggNOG" id="ENOG502QRBT">
    <property type="taxonomic scope" value="Eukaryota"/>
</dbReference>
<dbReference type="InParanoid" id="A7RTV1"/>
<evidence type="ECO:0000256" key="1">
    <source>
        <dbReference type="SAM" id="Phobius"/>
    </source>
</evidence>
<feature type="transmembrane region" description="Helical" evidence="1">
    <location>
        <begin position="327"/>
        <end position="353"/>
    </location>
</feature>
<dbReference type="HOGENOM" id="CLU_027987_1_0_1"/>